<keyword evidence="1 4" id="KW-0812">Transmembrane</keyword>
<feature type="transmembrane region" description="Helical" evidence="4">
    <location>
        <begin position="410"/>
        <end position="430"/>
    </location>
</feature>
<evidence type="ECO:0000256" key="4">
    <source>
        <dbReference type="SAM" id="Phobius"/>
    </source>
</evidence>
<dbReference type="SUPFAM" id="SSF103473">
    <property type="entry name" value="MFS general substrate transporter"/>
    <property type="match status" value="1"/>
</dbReference>
<dbReference type="Gene3D" id="1.20.1250.20">
    <property type="entry name" value="MFS general substrate transporter like domains"/>
    <property type="match status" value="1"/>
</dbReference>
<dbReference type="InterPro" id="IPR011701">
    <property type="entry name" value="MFS"/>
</dbReference>
<dbReference type="InterPro" id="IPR053160">
    <property type="entry name" value="MFS_DHA3_Transporter"/>
</dbReference>
<feature type="transmembrane region" description="Helical" evidence="4">
    <location>
        <begin position="373"/>
        <end position="390"/>
    </location>
</feature>
<evidence type="ECO:0000256" key="1">
    <source>
        <dbReference type="ARBA" id="ARBA00022692"/>
    </source>
</evidence>
<name>A0A7T7F1D9_9BACT</name>
<evidence type="ECO:0000313" key="5">
    <source>
        <dbReference type="EMBL" id="QQL44765.1"/>
    </source>
</evidence>
<feature type="transmembrane region" description="Helical" evidence="4">
    <location>
        <begin position="275"/>
        <end position="294"/>
    </location>
</feature>
<dbReference type="InterPro" id="IPR036259">
    <property type="entry name" value="MFS_trans_sf"/>
</dbReference>
<dbReference type="AlphaFoldDB" id="A0A7T7F1D9"/>
<feature type="transmembrane region" description="Helical" evidence="4">
    <location>
        <begin position="306"/>
        <end position="326"/>
    </location>
</feature>
<reference evidence="5 6" key="1">
    <citation type="submission" date="2020-12" db="EMBL/GenBank/DDBJ databases">
        <title>Sulforoseuscoccus oceanibium gen. nov., sp. nov., a representative of the phylum Verrucomicrobia with special cytoplasmic membrane, and proposal of Sulforoseuscoccusaceae fam. nov.</title>
        <authorList>
            <person name="Xi F."/>
        </authorList>
    </citation>
    <scope>NUCLEOTIDE SEQUENCE [LARGE SCALE GENOMIC DNA]</scope>
    <source>
        <strain evidence="5 6">T37</strain>
    </source>
</reference>
<keyword evidence="6" id="KW-1185">Reference proteome</keyword>
<protein>
    <submittedName>
        <fullName evidence="5">MFS transporter</fullName>
    </submittedName>
</protein>
<dbReference type="KEGG" id="soa:G3M56_012925"/>
<dbReference type="Proteomes" id="UP000475117">
    <property type="component" value="Chromosome"/>
</dbReference>
<feature type="transmembrane region" description="Helical" evidence="4">
    <location>
        <begin position="150"/>
        <end position="177"/>
    </location>
</feature>
<dbReference type="RefSeq" id="WP_164365165.1">
    <property type="nucleotide sequence ID" value="NZ_CP066776.1"/>
</dbReference>
<feature type="transmembrane region" description="Helical" evidence="4">
    <location>
        <begin position="39"/>
        <end position="60"/>
    </location>
</feature>
<feature type="transmembrane region" description="Helical" evidence="4">
    <location>
        <begin position="332"/>
        <end position="352"/>
    </location>
</feature>
<gene>
    <name evidence="5" type="ORF">G3M56_012925</name>
</gene>
<dbReference type="EMBL" id="CP066776">
    <property type="protein sequence ID" value="QQL44765.1"/>
    <property type="molecule type" value="Genomic_DNA"/>
</dbReference>
<dbReference type="GO" id="GO:0022857">
    <property type="term" value="F:transmembrane transporter activity"/>
    <property type="evidence" value="ECO:0007669"/>
    <property type="project" value="InterPro"/>
</dbReference>
<sequence length="434" mass="47374">MEAIARNNTRRFILFRVLFNARFYYPVFAIIFLDFGITLGQFALLNAIWAATIILAEVPSGALSDLLGRKKLLVMTSSLMVMEMAVWAFAPRGNPSVLFWFLAVNRFLSGLGEASASGSDEALAYESLEDAGREDEWSNVLERTTKYQSVAFMVAMVTGGLVYDPGLVSSVAGWFGLEWEVTKDITLRLPLFLTLATGVLCWINCLGFVDSGDHDERAVPSVGDAFRQTFGAGKWILRTPFALAVIVTGAFADSVVRMFVTLGAEYYRLIQYPEFALGLIGAGMALLNLVVAPMARRMVDQRSPGYVFAVVSVLGAAGFFGVSWFVPYVGLVFMVPLFAAFTIISFSLSFYLNRVTEKKMRATVLSFKGMALNLGYGLAGVLYAALLRYLSSSRGIAAESDELFMVSTGWFGPCFVAGVVMLVVGIRVCGGRGR</sequence>
<feature type="transmembrane region" description="Helical" evidence="4">
    <location>
        <begin position="189"/>
        <end position="209"/>
    </location>
</feature>
<dbReference type="PANTHER" id="PTHR23530:SF1">
    <property type="entry name" value="PERMEASE, MAJOR FACILITATOR SUPERFAMILY-RELATED"/>
    <property type="match status" value="1"/>
</dbReference>
<accession>A0A7T7F1D9</accession>
<evidence type="ECO:0000256" key="2">
    <source>
        <dbReference type="ARBA" id="ARBA00022989"/>
    </source>
</evidence>
<organism evidence="5 6">
    <name type="scientific">Sulfuriroseicoccus oceanibius</name>
    <dbReference type="NCBI Taxonomy" id="2707525"/>
    <lineage>
        <taxon>Bacteria</taxon>
        <taxon>Pseudomonadati</taxon>
        <taxon>Verrucomicrobiota</taxon>
        <taxon>Verrucomicrobiia</taxon>
        <taxon>Verrucomicrobiales</taxon>
        <taxon>Verrucomicrobiaceae</taxon>
        <taxon>Sulfuriroseicoccus</taxon>
    </lineage>
</organism>
<dbReference type="PANTHER" id="PTHR23530">
    <property type="entry name" value="TRANSPORT PROTEIN-RELATED"/>
    <property type="match status" value="1"/>
</dbReference>
<proteinExistence type="predicted"/>
<evidence type="ECO:0000313" key="6">
    <source>
        <dbReference type="Proteomes" id="UP000475117"/>
    </source>
</evidence>
<keyword evidence="3 4" id="KW-0472">Membrane</keyword>
<evidence type="ECO:0000256" key="3">
    <source>
        <dbReference type="ARBA" id="ARBA00023136"/>
    </source>
</evidence>
<feature type="transmembrane region" description="Helical" evidence="4">
    <location>
        <begin position="12"/>
        <end position="33"/>
    </location>
</feature>
<dbReference type="Pfam" id="PF07690">
    <property type="entry name" value="MFS_1"/>
    <property type="match status" value="1"/>
</dbReference>
<keyword evidence="2 4" id="KW-1133">Transmembrane helix</keyword>